<dbReference type="EMBL" id="JAAAHS010000179">
    <property type="protein sequence ID" value="NBE53973.1"/>
    <property type="molecule type" value="Genomic_DNA"/>
</dbReference>
<evidence type="ECO:0000256" key="1">
    <source>
        <dbReference type="SAM" id="MobiDB-lite"/>
    </source>
</evidence>
<sequence>MRAGLIERARRHGRPVVALRFLPGLAVCRARNDARTGADASRRVPDDVLAWQYDGAQHATEAALLAEGFTAAHTVDCLKSCVYAHQSPGGGYQPAARVTPAGKGVPPLPAGSLERLSSCHEEVDGAAVEQRPNEVDGGAGEPSPGEVDGAAVEHRPGEGGVAAGECRPGQVSAAVVREWTGRLDTEPAVTERRASRADIADGVDLEDVLGPRR</sequence>
<comment type="caution">
    <text evidence="2">The sequence shown here is derived from an EMBL/GenBank/DDBJ whole genome shotgun (WGS) entry which is preliminary data.</text>
</comment>
<name>A0A964UR92_9ACTN</name>
<evidence type="ECO:0000313" key="2">
    <source>
        <dbReference type="EMBL" id="NBE53973.1"/>
    </source>
</evidence>
<keyword evidence="3" id="KW-1185">Reference proteome</keyword>
<dbReference type="Gene3D" id="3.40.50.300">
    <property type="entry name" value="P-loop containing nucleotide triphosphate hydrolases"/>
    <property type="match status" value="1"/>
</dbReference>
<dbReference type="OrthoDB" id="3402408at2"/>
<gene>
    <name evidence="2" type="ORF">GUY60_21640</name>
</gene>
<evidence type="ECO:0000313" key="3">
    <source>
        <dbReference type="Proteomes" id="UP000598297"/>
    </source>
</evidence>
<organism evidence="2 3">
    <name type="scientific">Streptomyces boluensis</name>
    <dbReference type="NCBI Taxonomy" id="1775135"/>
    <lineage>
        <taxon>Bacteria</taxon>
        <taxon>Bacillati</taxon>
        <taxon>Actinomycetota</taxon>
        <taxon>Actinomycetes</taxon>
        <taxon>Kitasatosporales</taxon>
        <taxon>Streptomycetaceae</taxon>
        <taxon>Streptomyces</taxon>
    </lineage>
</organism>
<proteinExistence type="predicted"/>
<protein>
    <submittedName>
        <fullName evidence="2">Uncharacterized protein</fullName>
    </submittedName>
</protein>
<dbReference type="RefSeq" id="WP_161700346.1">
    <property type="nucleotide sequence ID" value="NZ_JAAAHS010000179.1"/>
</dbReference>
<dbReference type="AlphaFoldDB" id="A0A964UR92"/>
<dbReference type="InterPro" id="IPR027417">
    <property type="entry name" value="P-loop_NTPase"/>
</dbReference>
<feature type="region of interest" description="Disordered" evidence="1">
    <location>
        <begin position="130"/>
        <end position="166"/>
    </location>
</feature>
<accession>A0A964UR92</accession>
<dbReference type="Proteomes" id="UP000598297">
    <property type="component" value="Unassembled WGS sequence"/>
</dbReference>
<reference evidence="2" key="1">
    <citation type="submission" date="2020-01" db="EMBL/GenBank/DDBJ databases">
        <title>Whole-genome analyses of novel actinobacteria.</title>
        <authorList>
            <person name="Sahin N."/>
        </authorList>
    </citation>
    <scope>NUCLEOTIDE SEQUENCE</scope>
    <source>
        <strain evidence="2">YC537</strain>
    </source>
</reference>